<dbReference type="Proteomes" id="UP000199561">
    <property type="component" value="Unassembled WGS sequence"/>
</dbReference>
<reference evidence="3 4" key="1">
    <citation type="submission" date="2016-10" db="EMBL/GenBank/DDBJ databases">
        <authorList>
            <person name="de Groot N.N."/>
        </authorList>
    </citation>
    <scope>NUCLEOTIDE SEQUENCE [LARGE SCALE GENOMIC DNA]</scope>
    <source>
        <strain evidence="3 4">Nm146</strain>
    </source>
</reference>
<evidence type="ECO:0000256" key="1">
    <source>
        <dbReference type="SAM" id="MobiDB-lite"/>
    </source>
</evidence>
<feature type="region of interest" description="Disordered" evidence="1">
    <location>
        <begin position="41"/>
        <end position="70"/>
    </location>
</feature>
<gene>
    <name evidence="2" type="ORF">NMYAN_130087</name>
    <name evidence="3" type="ORF">SAMN05421880_10754</name>
</gene>
<evidence type="ECO:0000313" key="3">
    <source>
        <dbReference type="EMBL" id="SFM13137.1"/>
    </source>
</evidence>
<dbReference type="Proteomes" id="UP000601736">
    <property type="component" value="Unassembled WGS sequence"/>
</dbReference>
<name>A0A1I4NCV1_9PROT</name>
<dbReference type="EMBL" id="CAJNAP010000005">
    <property type="protein sequence ID" value="CAE6494646.1"/>
    <property type="molecule type" value="Genomic_DNA"/>
</dbReference>
<dbReference type="STRING" id="52442.SAMN05421880_10754"/>
<dbReference type="EMBL" id="FOUF01000007">
    <property type="protein sequence ID" value="SFM13137.1"/>
    <property type="molecule type" value="Genomic_DNA"/>
</dbReference>
<organism evidence="3 4">
    <name type="scientific">Nitrosomonas nitrosa</name>
    <dbReference type="NCBI Taxonomy" id="52442"/>
    <lineage>
        <taxon>Bacteria</taxon>
        <taxon>Pseudomonadati</taxon>
        <taxon>Pseudomonadota</taxon>
        <taxon>Betaproteobacteria</taxon>
        <taxon>Nitrosomonadales</taxon>
        <taxon>Nitrosomonadaceae</taxon>
        <taxon>Nitrosomonas</taxon>
    </lineage>
</organism>
<accession>A0A1I4NCV1</accession>
<dbReference type="AlphaFoldDB" id="A0A1I4NCV1"/>
<proteinExistence type="predicted"/>
<feature type="compositionally biased region" description="Polar residues" evidence="1">
    <location>
        <begin position="60"/>
        <end position="70"/>
    </location>
</feature>
<dbReference type="RefSeq" id="WP_090667124.1">
    <property type="nucleotide sequence ID" value="NZ_CAJNAP010000005.1"/>
</dbReference>
<evidence type="ECO:0000313" key="2">
    <source>
        <dbReference type="EMBL" id="CAE6494646.1"/>
    </source>
</evidence>
<keyword evidence="4" id="KW-1185">Reference proteome</keyword>
<protein>
    <submittedName>
        <fullName evidence="3">Uncharacterized protein</fullName>
    </submittedName>
</protein>
<evidence type="ECO:0000313" key="4">
    <source>
        <dbReference type="Proteomes" id="UP000199561"/>
    </source>
</evidence>
<sequence length="70" mass="8105">MFIKLNQRNLFKSFVSKFLLGMTESRKDATFTNLQPFAKSPVGTTQTDADDAVWHRSKSARYQQNQHAIR</sequence>
<reference evidence="2" key="2">
    <citation type="submission" date="2021-02" db="EMBL/GenBank/DDBJ databases">
        <authorList>
            <person name="Han P."/>
        </authorList>
    </citation>
    <scope>NUCLEOTIDE SEQUENCE</scope>
    <source>
        <strain evidence="2">Nitrosomonas nitrosa 18-3D</strain>
    </source>
</reference>